<protein>
    <submittedName>
        <fullName evidence="1">Uncharacterized protein</fullName>
    </submittedName>
</protein>
<gene>
    <name evidence="1" type="ORF">EGR_11063</name>
</gene>
<dbReference type="EMBL" id="APAU02000355">
    <property type="protein sequence ID" value="EUB54078.1"/>
    <property type="molecule type" value="Genomic_DNA"/>
</dbReference>
<dbReference type="AlphaFoldDB" id="W6TZC6"/>
<evidence type="ECO:0000313" key="1">
    <source>
        <dbReference type="EMBL" id="EUB54078.1"/>
    </source>
</evidence>
<keyword evidence="2" id="KW-1185">Reference proteome</keyword>
<organism evidence="1 2">
    <name type="scientific">Echinococcus granulosus</name>
    <name type="common">Hydatid tapeworm</name>
    <dbReference type="NCBI Taxonomy" id="6210"/>
    <lineage>
        <taxon>Eukaryota</taxon>
        <taxon>Metazoa</taxon>
        <taxon>Spiralia</taxon>
        <taxon>Lophotrochozoa</taxon>
        <taxon>Platyhelminthes</taxon>
        <taxon>Cestoda</taxon>
        <taxon>Eucestoda</taxon>
        <taxon>Cyclophyllidea</taxon>
        <taxon>Taeniidae</taxon>
        <taxon>Echinococcus</taxon>
        <taxon>Echinococcus granulosus group</taxon>
    </lineage>
</organism>
<reference evidence="1 2" key="1">
    <citation type="journal article" date="2013" name="Nat. Genet.">
        <title>The genome of the hydatid tapeworm Echinococcus granulosus.</title>
        <authorList>
            <person name="Zheng H."/>
            <person name="Zhang W."/>
            <person name="Zhang L."/>
            <person name="Zhang Z."/>
            <person name="Li J."/>
            <person name="Lu G."/>
            <person name="Zhu Y."/>
            <person name="Wang Y."/>
            <person name="Huang Y."/>
            <person name="Liu J."/>
            <person name="Kang H."/>
            <person name="Chen J."/>
            <person name="Wang L."/>
            <person name="Chen A."/>
            <person name="Yu S."/>
            <person name="Gao Z."/>
            <person name="Jin L."/>
            <person name="Gu W."/>
            <person name="Wang Z."/>
            <person name="Zhao L."/>
            <person name="Shi B."/>
            <person name="Wen H."/>
            <person name="Lin R."/>
            <person name="Jones M.K."/>
            <person name="Brejova B."/>
            <person name="Vinar T."/>
            <person name="Zhao G."/>
            <person name="McManus D.P."/>
            <person name="Chen Z."/>
            <person name="Zhou Y."/>
            <person name="Wang S."/>
        </authorList>
    </citation>
    <scope>NUCLEOTIDE SEQUENCE [LARGE SCALE GENOMIC DNA]</scope>
</reference>
<name>W6TZC6_ECHGR</name>
<evidence type="ECO:0000313" key="2">
    <source>
        <dbReference type="Proteomes" id="UP000019149"/>
    </source>
</evidence>
<comment type="caution">
    <text evidence="1">The sequence shown here is derived from an EMBL/GenBank/DDBJ whole genome shotgun (WGS) entry which is preliminary data.</text>
</comment>
<dbReference type="RefSeq" id="XP_024345274.1">
    <property type="nucleotide sequence ID" value="XM_024500312.1"/>
</dbReference>
<proteinExistence type="predicted"/>
<dbReference type="KEGG" id="egl:EGR_11063"/>
<dbReference type="Proteomes" id="UP000019149">
    <property type="component" value="Unassembled WGS sequence"/>
</dbReference>
<sequence length="95" mass="10842">MRRDVTTRLSLIQVDEFASVLMHSLRVLQKQPLAFTPEVRQVIQASLTIMVTNPRHYQSSPMNMRFTASTIIAHEWLCVQSPIYLANSSHCKIAS</sequence>
<dbReference type="CTD" id="36346778"/>
<accession>W6TZC6</accession>
<dbReference type="GeneID" id="36346778"/>